<dbReference type="RefSeq" id="WP_004024968.1">
    <property type="nucleotide sequence ID" value="NZ_AGFP01000024.1"/>
</dbReference>
<evidence type="ECO:0000313" key="2">
    <source>
        <dbReference type="EMBL" id="QHG90254.1"/>
    </source>
</evidence>
<dbReference type="Proteomes" id="UP000464283">
    <property type="component" value="Chromosome"/>
</dbReference>
<name>A0A6P1LK73_MALIO</name>
<dbReference type="EMBL" id="CP033512">
    <property type="protein sequence ID" value="QHG90254.1"/>
    <property type="molecule type" value="Genomic_DNA"/>
</dbReference>
<dbReference type="KEGG" id="miw:EER00_05260"/>
<organism evidence="1 3">
    <name type="scientific">Malacoplasma iowae 695</name>
    <dbReference type="NCBI Taxonomy" id="1048830"/>
    <lineage>
        <taxon>Bacteria</taxon>
        <taxon>Bacillati</taxon>
        <taxon>Mycoplasmatota</taxon>
        <taxon>Mycoplasmoidales</taxon>
        <taxon>Mycoplasmoidaceae</taxon>
        <taxon>Malacoplasma</taxon>
    </lineage>
</organism>
<dbReference type="KEGG" id="miw:EER00_00180"/>
<accession>A0A6P1LK73</accession>
<dbReference type="AlphaFoldDB" id="A0A6P1LK73"/>
<gene>
    <name evidence="1" type="ORF">EER00_00180</name>
    <name evidence="2" type="ORF">EER00_05260</name>
</gene>
<evidence type="ECO:0000313" key="1">
    <source>
        <dbReference type="EMBL" id="QHG89323.1"/>
    </source>
</evidence>
<sequence length="81" mass="9624">MFKNVCPNAESIIITTNQLIKNNYDYDYVLAGNCIDNFRMDSKELPSDSMVILLIICNYLFDKIYEKQKDEYDTIIEKIKW</sequence>
<protein>
    <submittedName>
        <fullName evidence="1">Uncharacterized protein</fullName>
    </submittedName>
</protein>
<proteinExistence type="predicted"/>
<dbReference type="EMBL" id="CP033512">
    <property type="protein sequence ID" value="QHG89323.1"/>
    <property type="molecule type" value="Genomic_DNA"/>
</dbReference>
<reference evidence="1" key="2">
    <citation type="submission" date="2022-10" db="EMBL/GenBank/DDBJ databases">
        <title>The first complete genome sequence of Mycoplasma iowae strain 695.</title>
        <authorList>
            <person name="Ghanem M."/>
            <person name="El-Gazzar M."/>
        </authorList>
    </citation>
    <scope>NUCLEOTIDE SEQUENCE</scope>
    <source>
        <strain evidence="1">695</strain>
    </source>
</reference>
<dbReference type="GeneID" id="96866598"/>
<reference evidence="3" key="1">
    <citation type="submission" date="2018-11" db="EMBL/GenBank/DDBJ databases">
        <title>The first complete genome sequence of Mycoplasma iowae strain 695.</title>
        <authorList>
            <person name="Ghanem M."/>
            <person name="El-Gazzar M."/>
        </authorList>
    </citation>
    <scope>NUCLEOTIDE SEQUENCE [LARGE SCALE GENOMIC DNA]</scope>
    <source>
        <strain evidence="3">695</strain>
    </source>
</reference>
<evidence type="ECO:0000313" key="3">
    <source>
        <dbReference type="Proteomes" id="UP000464283"/>
    </source>
</evidence>